<evidence type="ECO:0000313" key="3">
    <source>
        <dbReference type="Proteomes" id="UP000000763"/>
    </source>
</evidence>
<dbReference type="PANTHER" id="PTHR44843">
    <property type="entry name" value="METHYLTRANSFERASE"/>
    <property type="match status" value="1"/>
</dbReference>
<dbReference type="PANTHER" id="PTHR44843:SF14">
    <property type="entry name" value="METHYLTRANSFERASE TYPE 11 DOMAIN-CONTAINING PROTEIN"/>
    <property type="match status" value="1"/>
</dbReference>
<organism evidence="2 3">
    <name type="scientific">Oryza sativa subsp. japonica</name>
    <name type="common">Rice</name>
    <dbReference type="NCBI Taxonomy" id="39947"/>
    <lineage>
        <taxon>Eukaryota</taxon>
        <taxon>Viridiplantae</taxon>
        <taxon>Streptophyta</taxon>
        <taxon>Embryophyta</taxon>
        <taxon>Tracheophyta</taxon>
        <taxon>Spermatophyta</taxon>
        <taxon>Magnoliopsida</taxon>
        <taxon>Liliopsida</taxon>
        <taxon>Poales</taxon>
        <taxon>Poaceae</taxon>
        <taxon>BOP clade</taxon>
        <taxon>Oryzoideae</taxon>
        <taxon>Oryzeae</taxon>
        <taxon>Oryzinae</taxon>
        <taxon>Oryza</taxon>
        <taxon>Oryza sativa</taxon>
    </lineage>
</organism>
<dbReference type="EMBL" id="AC091735">
    <property type="protein sequence ID" value="AAM01031.1"/>
    <property type="molecule type" value="Genomic_DNA"/>
</dbReference>
<reference evidence="3" key="1">
    <citation type="journal article" date="2005" name="Nature">
        <title>The map-based sequence of the rice genome.</title>
        <authorList>
            <consortium name="International rice genome sequencing project (IRGSP)"/>
            <person name="Matsumoto T."/>
            <person name="Wu J."/>
            <person name="Kanamori H."/>
            <person name="Katayose Y."/>
            <person name="Fujisawa M."/>
            <person name="Namiki N."/>
            <person name="Mizuno H."/>
            <person name="Yamamoto K."/>
            <person name="Antonio B.A."/>
            <person name="Baba T."/>
            <person name="Sakata K."/>
            <person name="Nagamura Y."/>
            <person name="Aoki H."/>
            <person name="Arikawa K."/>
            <person name="Arita K."/>
            <person name="Bito T."/>
            <person name="Chiden Y."/>
            <person name="Fujitsuka N."/>
            <person name="Fukunaka R."/>
            <person name="Hamada M."/>
            <person name="Harada C."/>
            <person name="Hayashi A."/>
            <person name="Hijishita S."/>
            <person name="Honda M."/>
            <person name="Hosokawa S."/>
            <person name="Ichikawa Y."/>
            <person name="Idonuma A."/>
            <person name="Iijima M."/>
            <person name="Ikeda M."/>
            <person name="Ikeno M."/>
            <person name="Ito K."/>
            <person name="Ito S."/>
            <person name="Ito T."/>
            <person name="Ito Y."/>
            <person name="Ito Y."/>
            <person name="Iwabuchi A."/>
            <person name="Kamiya K."/>
            <person name="Karasawa W."/>
            <person name="Kurita K."/>
            <person name="Katagiri S."/>
            <person name="Kikuta A."/>
            <person name="Kobayashi H."/>
            <person name="Kobayashi N."/>
            <person name="Machita K."/>
            <person name="Maehara T."/>
            <person name="Masukawa M."/>
            <person name="Mizubayashi T."/>
            <person name="Mukai Y."/>
            <person name="Nagasaki H."/>
            <person name="Nagata Y."/>
            <person name="Naito S."/>
            <person name="Nakashima M."/>
            <person name="Nakama Y."/>
            <person name="Nakamichi Y."/>
            <person name="Nakamura M."/>
            <person name="Meguro A."/>
            <person name="Negishi M."/>
            <person name="Ohta I."/>
            <person name="Ohta T."/>
            <person name="Okamoto M."/>
            <person name="Ono N."/>
            <person name="Saji S."/>
            <person name="Sakaguchi M."/>
            <person name="Sakai K."/>
            <person name="Shibata M."/>
            <person name="Shimokawa T."/>
            <person name="Song J."/>
            <person name="Takazaki Y."/>
            <person name="Terasawa K."/>
            <person name="Tsugane M."/>
            <person name="Tsuji K."/>
            <person name="Ueda S."/>
            <person name="Waki K."/>
            <person name="Yamagata H."/>
            <person name="Yamamoto M."/>
            <person name="Yamamoto S."/>
            <person name="Yamane H."/>
            <person name="Yoshiki S."/>
            <person name="Yoshihara R."/>
            <person name="Yukawa K."/>
            <person name="Zhong H."/>
            <person name="Yano M."/>
            <person name="Yuan Q."/>
            <person name="Ouyang S."/>
            <person name="Liu J."/>
            <person name="Jones K.M."/>
            <person name="Gansberger K."/>
            <person name="Moffat K."/>
            <person name="Hill J."/>
            <person name="Bera J."/>
            <person name="Fadrosh D."/>
            <person name="Jin S."/>
            <person name="Johri S."/>
            <person name="Kim M."/>
            <person name="Overton L."/>
            <person name="Reardon M."/>
            <person name="Tsitrin T."/>
            <person name="Vuong H."/>
            <person name="Weaver B."/>
            <person name="Ciecko A."/>
            <person name="Tallon L."/>
            <person name="Jackson J."/>
            <person name="Pai G."/>
            <person name="Aken S.V."/>
            <person name="Utterback T."/>
            <person name="Reidmuller S."/>
            <person name="Feldblyum T."/>
            <person name="Hsiao J."/>
            <person name="Zismann V."/>
            <person name="Iobst S."/>
            <person name="de Vazeille A.R."/>
            <person name="Buell C.R."/>
            <person name="Ying K."/>
            <person name="Li Y."/>
            <person name="Lu T."/>
            <person name="Huang Y."/>
            <person name="Zhao Q."/>
            <person name="Feng Q."/>
            <person name="Zhang L."/>
            <person name="Zhu J."/>
            <person name="Weng Q."/>
            <person name="Mu J."/>
            <person name="Lu Y."/>
            <person name="Fan D."/>
            <person name="Liu Y."/>
            <person name="Guan J."/>
            <person name="Zhang Y."/>
            <person name="Yu S."/>
            <person name="Liu X."/>
            <person name="Zhang Y."/>
            <person name="Hong G."/>
            <person name="Han B."/>
            <person name="Choisne N."/>
            <person name="Demange N."/>
            <person name="Orjeda G."/>
            <person name="Samain S."/>
            <person name="Cattolico L."/>
            <person name="Pelletier E."/>
            <person name="Couloux A."/>
            <person name="Segurens B."/>
            <person name="Wincker P."/>
            <person name="D'Hont A."/>
            <person name="Scarpelli C."/>
            <person name="Weissenbach J."/>
            <person name="Salanoubat M."/>
            <person name="Quetier F."/>
            <person name="Yu Y."/>
            <person name="Kim H.R."/>
            <person name="Rambo T."/>
            <person name="Currie J."/>
            <person name="Collura K."/>
            <person name="Luo M."/>
            <person name="Yang T."/>
            <person name="Ammiraju J.S.S."/>
            <person name="Engler F."/>
            <person name="Soderlund C."/>
            <person name="Wing R.A."/>
            <person name="Palmer L.E."/>
            <person name="de la Bastide M."/>
            <person name="Spiegel L."/>
            <person name="Nascimento L."/>
            <person name="Zutavern T."/>
            <person name="O'Shaughnessy A."/>
            <person name="Dike S."/>
            <person name="Dedhia N."/>
            <person name="Preston R."/>
            <person name="Balija V."/>
            <person name="McCombie W.R."/>
            <person name="Chow T."/>
            <person name="Chen H."/>
            <person name="Chung M."/>
            <person name="Chen C."/>
            <person name="Shaw J."/>
            <person name="Wu H."/>
            <person name="Hsiao K."/>
            <person name="Chao Y."/>
            <person name="Chu M."/>
            <person name="Cheng C."/>
            <person name="Hour A."/>
            <person name="Lee P."/>
            <person name="Lin S."/>
            <person name="Lin Y."/>
            <person name="Liou J."/>
            <person name="Liu S."/>
            <person name="Hsing Y."/>
            <person name="Raghuvanshi S."/>
            <person name="Mohanty A."/>
            <person name="Bharti A.K."/>
            <person name="Gaur A."/>
            <person name="Gupta V."/>
            <person name="Kumar D."/>
            <person name="Ravi V."/>
            <person name="Vij S."/>
            <person name="Kapur A."/>
            <person name="Khurana P."/>
            <person name="Khurana P."/>
            <person name="Khurana J.P."/>
            <person name="Tyagi A.K."/>
            <person name="Gaikwad K."/>
            <person name="Singh A."/>
            <person name="Dalal V."/>
            <person name="Srivastava S."/>
            <person name="Dixit A."/>
            <person name="Pal A.K."/>
            <person name="Ghazi I.A."/>
            <person name="Yadav M."/>
            <person name="Pandit A."/>
            <person name="Bhargava A."/>
            <person name="Sureshbabu K."/>
            <person name="Batra K."/>
            <person name="Sharma T.R."/>
            <person name="Mohapatra T."/>
            <person name="Singh N.K."/>
            <person name="Messing J."/>
            <person name="Nelson A.B."/>
            <person name="Fuks G."/>
            <person name="Kavchok S."/>
            <person name="Keizer G."/>
            <person name="Linton E."/>
            <person name="Llaca V."/>
            <person name="Song R."/>
            <person name="Tanyolac B."/>
            <person name="Young S."/>
            <person name="Ho-Il K."/>
            <person name="Hahn J.H."/>
            <person name="Sangsakoo G."/>
            <person name="Vanavichit A."/>
            <person name="de Mattos Luiz.A.T."/>
            <person name="Zimmer P.D."/>
            <person name="Malone G."/>
            <person name="Dellagostin O."/>
            <person name="de Oliveira A.C."/>
            <person name="Bevan M."/>
            <person name="Bancroft I."/>
            <person name="Minx P."/>
            <person name="Cordum H."/>
            <person name="Wilson R."/>
            <person name="Cheng Z."/>
            <person name="Jin W."/>
            <person name="Jiang J."/>
            <person name="Leong S.A."/>
            <person name="Iwama H."/>
            <person name="Gojobori T."/>
            <person name="Itoh T."/>
            <person name="Niimura Y."/>
            <person name="Fujii Y."/>
            <person name="Habara T."/>
            <person name="Sakai H."/>
            <person name="Sato Y."/>
            <person name="Wilson G."/>
            <person name="Kumar K."/>
            <person name="McCouch S."/>
            <person name="Juretic N."/>
            <person name="Hoen D."/>
            <person name="Wright S."/>
            <person name="Bruskiewich R."/>
            <person name="Bureau T."/>
            <person name="Miyao A."/>
            <person name="Hirochika H."/>
            <person name="Nishikawa T."/>
            <person name="Kadowaki K."/>
            <person name="Sugiura M."/>
            <person name="Burr B."/>
            <person name="Sasaki T."/>
        </authorList>
    </citation>
    <scope>NUCLEOTIDE SEQUENCE [LARGE SCALE GENOMIC DNA]</scope>
    <source>
        <strain evidence="3">cv. Nipponbare</strain>
    </source>
</reference>
<proteinExistence type="predicted"/>
<evidence type="ECO:0000313" key="2">
    <source>
        <dbReference type="EMBL" id="AAM01031.1"/>
    </source>
</evidence>
<dbReference type="Proteomes" id="UP000000763">
    <property type="component" value="Chromosome 10"/>
</dbReference>
<gene>
    <name evidence="2" type="primary">OSJNBa0082N11.4</name>
</gene>
<evidence type="ECO:0000256" key="1">
    <source>
        <dbReference type="SAM" id="MobiDB-lite"/>
    </source>
</evidence>
<feature type="region of interest" description="Disordered" evidence="1">
    <location>
        <begin position="1"/>
        <end position="35"/>
    </location>
</feature>
<accession>Q8S6Y8</accession>
<name>Q8S6Y8_ORYSJ</name>
<sequence length="139" mass="14436">MEPPSPRAGPSARAPRPWPPHGSHFTNPVPPSRHRRMQAILAVGPGGAAAARALVVADATKKAVAAVDYHATLLATLLANGILSPTSRAICLGAVQEALAMRELSVSTAVAVARKRSPPLAIAGNDRRLPFPDSSVDFI</sequence>
<dbReference type="AlphaFoldDB" id="Q8S6Y8"/>
<protein>
    <submittedName>
        <fullName evidence="2">Uncharacterized protein</fullName>
    </submittedName>
</protein>
<reference evidence="3" key="2">
    <citation type="journal article" date="2008" name="Nucleic Acids Res.">
        <title>The rice annotation project database (RAP-DB): 2008 update.</title>
        <authorList>
            <consortium name="The rice annotation project (RAP)"/>
        </authorList>
    </citation>
    <scope>GENOME REANNOTATION</scope>
    <source>
        <strain evidence="3">cv. Nipponbare</strain>
    </source>
</reference>